<dbReference type="EMBL" id="KI536661">
    <property type="protein sequence ID" value="ESR54680.1"/>
    <property type="molecule type" value="Genomic_DNA"/>
</dbReference>
<evidence type="ECO:0000256" key="1">
    <source>
        <dbReference type="SAM" id="SignalP"/>
    </source>
</evidence>
<dbReference type="GO" id="GO:0004866">
    <property type="term" value="F:endopeptidase inhibitor activity"/>
    <property type="evidence" value="ECO:0007669"/>
    <property type="project" value="InterPro"/>
</dbReference>
<sequence length="219" mass="24345">MKTPFVMAISFLLLAFAAKPLVGSRLHDINGDDVRADQEYYVLESGNGRGLTTLRHRGDSCPLDVAQVTSAPRTGKPLKFKAYNSSRFIYEAVDLNVKFSIVDSCSDSLVWKVDNYDEERGKWFITTGGNEGDPGAKTLLNWFKFERIGTSDPATYRIVYCPSVCASCLFLCQNVGVSFEDSARRLVLKADYEPVFPVVIFPAEGAAKCESRMPVHYNS</sequence>
<dbReference type="eggNOG" id="ENOG502QWSQ">
    <property type="taxonomic scope" value="Eukaryota"/>
</dbReference>
<dbReference type="AlphaFoldDB" id="V4TSJ5"/>
<dbReference type="PANTHER" id="PTHR33107:SF5">
    <property type="entry name" value="KUNITZ TRYPSIN INHIBITOR 5"/>
    <property type="match status" value="1"/>
</dbReference>
<dbReference type="InParanoid" id="V4TSJ5"/>
<dbReference type="PROSITE" id="PS00283">
    <property type="entry name" value="SOYBEAN_KUNITZ"/>
    <property type="match status" value="1"/>
</dbReference>
<feature type="chain" id="PRO_5004728833" description="21 kDa seed protein" evidence="1">
    <location>
        <begin position="25"/>
        <end position="219"/>
    </location>
</feature>
<gene>
    <name evidence="2" type="ORF">CICLE_v10022156mg</name>
</gene>
<organism evidence="2 3">
    <name type="scientific">Citrus clementina</name>
    <name type="common">Clementine</name>
    <name type="synonym">Citrus deliciosa x Citrus sinensis</name>
    <dbReference type="NCBI Taxonomy" id="85681"/>
    <lineage>
        <taxon>Eukaryota</taxon>
        <taxon>Viridiplantae</taxon>
        <taxon>Streptophyta</taxon>
        <taxon>Embryophyta</taxon>
        <taxon>Tracheophyta</taxon>
        <taxon>Spermatophyta</taxon>
        <taxon>Magnoliopsida</taxon>
        <taxon>eudicotyledons</taxon>
        <taxon>Gunneridae</taxon>
        <taxon>Pentapetalae</taxon>
        <taxon>rosids</taxon>
        <taxon>malvids</taxon>
        <taxon>Sapindales</taxon>
        <taxon>Rutaceae</taxon>
        <taxon>Aurantioideae</taxon>
        <taxon>Citrus</taxon>
    </lineage>
</organism>
<evidence type="ECO:0000313" key="3">
    <source>
        <dbReference type="Proteomes" id="UP000030687"/>
    </source>
</evidence>
<name>V4TSJ5_CITCL</name>
<dbReference type="OrthoDB" id="1918435at2759"/>
<keyword evidence="3" id="KW-1185">Reference proteome</keyword>
<dbReference type="PANTHER" id="PTHR33107">
    <property type="entry name" value="KUNITZ TRYPSIN INHIBITOR 2"/>
    <property type="match status" value="1"/>
</dbReference>
<protein>
    <recommendedName>
        <fullName evidence="4">21 kDa seed protein</fullName>
    </recommendedName>
</protein>
<dbReference type="KEGG" id="cic:CICLE_v10022156mg"/>
<dbReference type="Gene3D" id="2.80.10.50">
    <property type="match status" value="1"/>
</dbReference>
<dbReference type="SUPFAM" id="SSF50386">
    <property type="entry name" value="STI-like"/>
    <property type="match status" value="1"/>
</dbReference>
<feature type="signal peptide" evidence="1">
    <location>
        <begin position="1"/>
        <end position="24"/>
    </location>
</feature>
<dbReference type="Proteomes" id="UP000030687">
    <property type="component" value="Unassembled WGS sequence"/>
</dbReference>
<dbReference type="MEROPS" id="I03.030"/>
<accession>V4TSJ5</accession>
<dbReference type="InterPro" id="IPR002160">
    <property type="entry name" value="Prot_inh_Kunz-lg"/>
</dbReference>
<dbReference type="InterPro" id="IPR011065">
    <property type="entry name" value="Kunitz_inhibitor_STI-like_sf"/>
</dbReference>
<proteinExistence type="predicted"/>
<dbReference type="CDD" id="cd23370">
    <property type="entry name" value="beta-trefoil_STI_MkMLP-like"/>
    <property type="match status" value="1"/>
</dbReference>
<dbReference type="OMA" id="ADQEYYV"/>
<dbReference type="SMART" id="SM00452">
    <property type="entry name" value="STI"/>
    <property type="match status" value="1"/>
</dbReference>
<dbReference type="SMR" id="V4TSJ5"/>
<reference evidence="2 3" key="1">
    <citation type="submission" date="2013-10" db="EMBL/GenBank/DDBJ databases">
        <authorList>
            <consortium name="International Citrus Genome Consortium"/>
            <person name="Jenkins J."/>
            <person name="Schmutz J."/>
            <person name="Prochnik S."/>
            <person name="Rokhsar D."/>
            <person name="Gmitter F."/>
            <person name="Ollitrault P."/>
            <person name="Machado M."/>
            <person name="Talon M."/>
            <person name="Wincker P."/>
            <person name="Jaillon O."/>
            <person name="Morgante M."/>
        </authorList>
    </citation>
    <scope>NUCLEOTIDE SEQUENCE</scope>
    <source>
        <strain evidence="3">cv. Clemenules</strain>
    </source>
</reference>
<dbReference type="Pfam" id="PF00197">
    <property type="entry name" value="Kunitz_legume"/>
    <property type="match status" value="1"/>
</dbReference>
<dbReference type="STRING" id="85681.V4TSJ5"/>
<dbReference type="Gramene" id="ESR54680">
    <property type="protein sequence ID" value="ESR54680"/>
    <property type="gene ID" value="CICLE_v10022156mg"/>
</dbReference>
<evidence type="ECO:0008006" key="4">
    <source>
        <dbReference type="Google" id="ProtNLM"/>
    </source>
</evidence>
<evidence type="ECO:0000313" key="2">
    <source>
        <dbReference type="EMBL" id="ESR54680.1"/>
    </source>
</evidence>
<keyword evidence="1" id="KW-0732">Signal</keyword>